<dbReference type="RefSeq" id="WP_115628128.1">
    <property type="nucleotide sequence ID" value="NZ_UIGI01000001.1"/>
</dbReference>
<evidence type="ECO:0000256" key="1">
    <source>
        <dbReference type="ARBA" id="ARBA00004561"/>
    </source>
</evidence>
<dbReference type="PANTHER" id="PTHR33420:SF31">
    <property type="entry name" value="TYPE 1 FIMBRIN D-MANNOSE SPECIFIC ADHESIN"/>
    <property type="match status" value="1"/>
</dbReference>
<dbReference type="SUPFAM" id="SSF49401">
    <property type="entry name" value="Bacterial adhesins"/>
    <property type="match status" value="1"/>
</dbReference>
<dbReference type="InterPro" id="IPR008966">
    <property type="entry name" value="Adhesion_dom_sf"/>
</dbReference>
<dbReference type="AlphaFoldDB" id="A0A381C7S9"/>
<evidence type="ECO:0000256" key="4">
    <source>
        <dbReference type="ARBA" id="ARBA00023263"/>
    </source>
</evidence>
<name>A0A381C7S9_9ENTR</name>
<evidence type="ECO:0000259" key="6">
    <source>
        <dbReference type="Pfam" id="PF00419"/>
    </source>
</evidence>
<comment type="subcellular location">
    <subcellularLocation>
        <location evidence="1">Fimbrium</location>
    </subcellularLocation>
</comment>
<sequence length="391" mass="41648">MLPNIINFCRHTLKTGNLLCCALLLGNVNASADVLQNCFSGPASYSIDYQQELSAGINKTGEEFSSNPGHLVGNGPVITASCECPTSLEPDTEIKELTAVGSPLSAGHSSSYGFLTSNIDISVQGYTDAINSPDGSGLTSIVINNYPTQMASMNSRVQNWSIYEQSESVCSDSSSPVSPPNMIKRQFKWNVIAAKFYIKKAILGEEIIPSTLVAQYYSCLSFGRSGSCKAATTQLVSNVYLSGKLTAPLSCTINAGHTIEIELGVVVSSNFTTPGAPPKGYSLRDVDISYHCDNPVESTSGKIKLTLTADQGVSDPQGMIAKMIGRDDLGVRLYDENDRDVVLDGSFDFPVMLDTDGNGSIKLKAAPVSTTSTRPAAGKYEGNVTVKMDIR</sequence>
<evidence type="ECO:0000256" key="2">
    <source>
        <dbReference type="ARBA" id="ARBA00006671"/>
    </source>
</evidence>
<protein>
    <submittedName>
        <fullName evidence="7">Putative fimbrial protein StiH</fullName>
    </submittedName>
</protein>
<dbReference type="PANTHER" id="PTHR33420">
    <property type="entry name" value="FIMBRIAL SUBUNIT ELFA-RELATED"/>
    <property type="match status" value="1"/>
</dbReference>
<dbReference type="Gene3D" id="2.60.40.1090">
    <property type="entry name" value="Fimbrial-type adhesion domain"/>
    <property type="match status" value="1"/>
</dbReference>
<dbReference type="GO" id="GO:0043709">
    <property type="term" value="P:cell adhesion involved in single-species biofilm formation"/>
    <property type="evidence" value="ECO:0007669"/>
    <property type="project" value="TreeGrafter"/>
</dbReference>
<evidence type="ECO:0000313" key="8">
    <source>
        <dbReference type="Proteomes" id="UP000255528"/>
    </source>
</evidence>
<accession>A0A381C7S9</accession>
<organism evidence="7 8">
    <name type="scientific">Buttiauxella agrestis</name>
    <dbReference type="NCBI Taxonomy" id="82977"/>
    <lineage>
        <taxon>Bacteria</taxon>
        <taxon>Pseudomonadati</taxon>
        <taxon>Pseudomonadota</taxon>
        <taxon>Gammaproteobacteria</taxon>
        <taxon>Enterobacterales</taxon>
        <taxon>Enterobacteriaceae</taxon>
        <taxon>Buttiauxella</taxon>
    </lineage>
</organism>
<reference evidence="7 8" key="1">
    <citation type="submission" date="2018-06" db="EMBL/GenBank/DDBJ databases">
        <authorList>
            <consortium name="Pathogen Informatics"/>
            <person name="Doyle S."/>
        </authorList>
    </citation>
    <scope>NUCLEOTIDE SEQUENCE [LARGE SCALE GENOMIC DNA]</scope>
    <source>
        <strain evidence="7 8">NCTC12119</strain>
    </source>
</reference>
<dbReference type="InterPro" id="IPR000259">
    <property type="entry name" value="Adhesion_dom_fimbrial"/>
</dbReference>
<comment type="similarity">
    <text evidence="2">Belongs to the fimbrial protein family.</text>
</comment>
<dbReference type="Pfam" id="PF00419">
    <property type="entry name" value="Fimbrial"/>
    <property type="match status" value="1"/>
</dbReference>
<dbReference type="Proteomes" id="UP000255528">
    <property type="component" value="Unassembled WGS sequence"/>
</dbReference>
<dbReference type="InterPro" id="IPR050263">
    <property type="entry name" value="Bact_Fimbrial_Adh_Pro"/>
</dbReference>
<feature type="signal peptide" evidence="5">
    <location>
        <begin position="1"/>
        <end position="32"/>
    </location>
</feature>
<evidence type="ECO:0000256" key="5">
    <source>
        <dbReference type="SAM" id="SignalP"/>
    </source>
</evidence>
<keyword evidence="3 5" id="KW-0732">Signal</keyword>
<dbReference type="InterPro" id="IPR036937">
    <property type="entry name" value="Adhesion_dom_fimbrial_sf"/>
</dbReference>
<keyword evidence="4" id="KW-0281">Fimbrium</keyword>
<dbReference type="EMBL" id="UIGI01000001">
    <property type="protein sequence ID" value="SUW63379.1"/>
    <property type="molecule type" value="Genomic_DNA"/>
</dbReference>
<feature type="domain" description="Fimbrial-type adhesion" evidence="6">
    <location>
        <begin position="240"/>
        <end position="390"/>
    </location>
</feature>
<dbReference type="GO" id="GO:0009289">
    <property type="term" value="C:pilus"/>
    <property type="evidence" value="ECO:0007669"/>
    <property type="project" value="UniProtKB-SubCell"/>
</dbReference>
<gene>
    <name evidence="7" type="ORF">NCTC12119_01867</name>
</gene>
<proteinExistence type="inferred from homology"/>
<feature type="chain" id="PRO_5016649332" evidence="5">
    <location>
        <begin position="33"/>
        <end position="391"/>
    </location>
</feature>
<evidence type="ECO:0000256" key="3">
    <source>
        <dbReference type="ARBA" id="ARBA00022729"/>
    </source>
</evidence>
<evidence type="ECO:0000313" key="7">
    <source>
        <dbReference type="EMBL" id="SUW63379.1"/>
    </source>
</evidence>